<sequence length="183" mass="19772">MTASDRVYRYVGPHHVIAAVQSADSGADSGATIGTAVAFAAWVAARTAEELDEPFTYVVRTDGALRLAPRRSEHAACAGGDRVLGAGEISFRYEAGRWTVNEASNQSTGYCPDVASWPAVAQALDQAGLDHSDCFTHAVIFRRCPTCQEHNIVREGHFVCVFCDADLPRRWNIDSNSDDPDGL</sequence>
<dbReference type="RefSeq" id="WP_334661153.1">
    <property type="nucleotide sequence ID" value="NZ_JARULZ010000002.1"/>
</dbReference>
<proteinExistence type="predicted"/>
<dbReference type="EMBL" id="JARULZ010000002">
    <property type="protein sequence ID" value="MEH0638496.1"/>
    <property type="molecule type" value="Genomic_DNA"/>
</dbReference>
<name>A0ABU8AYT5_9ACTN</name>
<evidence type="ECO:0000313" key="2">
    <source>
        <dbReference type="Proteomes" id="UP001310290"/>
    </source>
</evidence>
<reference evidence="1" key="1">
    <citation type="submission" date="2023-04" db="EMBL/GenBank/DDBJ databases">
        <title>Genomic diversity of scab-causing Streptomyces spp. in the province of Quebec, Canada.</title>
        <authorList>
            <person name="Biessy A."/>
            <person name="Cadieux M."/>
            <person name="Ciotola M."/>
            <person name="Filion M."/>
        </authorList>
    </citation>
    <scope>NUCLEOTIDE SEQUENCE</scope>
    <source>
        <strain evidence="1">B21-115</strain>
    </source>
</reference>
<gene>
    <name evidence="1" type="ORF">QBA35_35280</name>
</gene>
<comment type="caution">
    <text evidence="1">The sequence shown here is derived from an EMBL/GenBank/DDBJ whole genome shotgun (WGS) entry which is preliminary data.</text>
</comment>
<organism evidence="1 2">
    <name type="scientific">Streptomyces bottropensis</name>
    <dbReference type="NCBI Taxonomy" id="42235"/>
    <lineage>
        <taxon>Bacteria</taxon>
        <taxon>Bacillati</taxon>
        <taxon>Actinomycetota</taxon>
        <taxon>Actinomycetes</taxon>
        <taxon>Kitasatosporales</taxon>
        <taxon>Streptomycetaceae</taxon>
        <taxon>Streptomyces</taxon>
    </lineage>
</organism>
<protein>
    <submittedName>
        <fullName evidence="1">Uncharacterized protein</fullName>
    </submittedName>
</protein>
<dbReference type="Proteomes" id="UP001310290">
    <property type="component" value="Unassembled WGS sequence"/>
</dbReference>
<evidence type="ECO:0000313" key="1">
    <source>
        <dbReference type="EMBL" id="MEH0638496.1"/>
    </source>
</evidence>
<keyword evidence="2" id="KW-1185">Reference proteome</keyword>
<accession>A0ABU8AYT5</accession>